<sequence>MHERPLIVAVDVESAAEAETLTSKLPASCWLKVGMELFYREGPDPVRKWKEKGHPIFLDLKLHDIPETVKRGMKNLAQLEPEIVNVHAFGGQQMMEAALEGLDAGTAAGKKRPRLIAVTQLTSTSEQEMKADQNISGSLRDHVLFLAGNAQRSGLDGVVCSAHEAEAIRQETETSFMTIAPGIRRKEDAAGDQKRIMTPKEAGERGVTGIVVGRGITKSVDPAEAYYRYEKEWEHGKQRCIYR</sequence>
<dbReference type="HAMAP" id="MF_01200_B">
    <property type="entry name" value="OMPdecase_type1_B"/>
    <property type="match status" value="1"/>
</dbReference>
<evidence type="ECO:0000256" key="5">
    <source>
        <dbReference type="ARBA" id="ARBA00022975"/>
    </source>
</evidence>
<feature type="domain" description="Orotidine 5'-phosphate decarboxylase" evidence="13">
    <location>
        <begin position="5"/>
        <end position="229"/>
    </location>
</feature>
<dbReference type="PROSITE" id="PS00156">
    <property type="entry name" value="OMPDECASE"/>
    <property type="match status" value="1"/>
</dbReference>
<evidence type="ECO:0000256" key="2">
    <source>
        <dbReference type="ARBA" id="ARBA00004861"/>
    </source>
</evidence>
<evidence type="ECO:0000259" key="13">
    <source>
        <dbReference type="SMART" id="SM00934"/>
    </source>
</evidence>
<dbReference type="Proteomes" id="UP000243650">
    <property type="component" value="Unassembled WGS sequence"/>
</dbReference>
<dbReference type="EMBL" id="PVNS01000009">
    <property type="protein sequence ID" value="PRO65294.1"/>
    <property type="molecule type" value="Genomic_DNA"/>
</dbReference>
<evidence type="ECO:0000313" key="14">
    <source>
        <dbReference type="EMBL" id="PRO65294.1"/>
    </source>
</evidence>
<feature type="active site" description="Proton donor" evidence="9">
    <location>
        <position position="61"/>
    </location>
</feature>
<feature type="binding site" evidence="9 11">
    <location>
        <position position="122"/>
    </location>
    <ligand>
        <name>substrate</name>
    </ligand>
</feature>
<dbReference type="FunFam" id="3.20.20.70:FF:000015">
    <property type="entry name" value="Orotidine 5'-phosphate decarboxylase"/>
    <property type="match status" value="1"/>
</dbReference>
<comment type="function">
    <text evidence="1 9">Catalyzes the decarboxylation of orotidine 5'-monophosphate (OMP) to uridine 5'-monophosphate (UMP).</text>
</comment>
<dbReference type="PANTHER" id="PTHR32119:SF2">
    <property type="entry name" value="OROTIDINE 5'-PHOSPHATE DECARBOXYLASE"/>
    <property type="match status" value="1"/>
</dbReference>
<dbReference type="GO" id="GO:0044205">
    <property type="term" value="P:'de novo' UMP biosynthetic process"/>
    <property type="evidence" value="ECO:0007669"/>
    <property type="project" value="UniProtKB-UniRule"/>
</dbReference>
<evidence type="ECO:0000256" key="6">
    <source>
        <dbReference type="ARBA" id="ARBA00023239"/>
    </source>
</evidence>
<feature type="binding site" evidence="9 11">
    <location>
        <position position="32"/>
    </location>
    <ligand>
        <name>substrate</name>
    </ligand>
</feature>
<dbReference type="RefSeq" id="WP_105959494.1">
    <property type="nucleotide sequence ID" value="NZ_PVNS01000009.1"/>
</dbReference>
<dbReference type="InterPro" id="IPR001754">
    <property type="entry name" value="OMPdeCOase_dom"/>
</dbReference>
<comment type="catalytic activity">
    <reaction evidence="7 9 12">
        <text>orotidine 5'-phosphate + H(+) = UMP + CO2</text>
        <dbReference type="Rhea" id="RHEA:11596"/>
        <dbReference type="ChEBI" id="CHEBI:15378"/>
        <dbReference type="ChEBI" id="CHEBI:16526"/>
        <dbReference type="ChEBI" id="CHEBI:57538"/>
        <dbReference type="ChEBI" id="CHEBI:57865"/>
        <dbReference type="EC" id="4.1.1.23"/>
    </reaction>
</comment>
<dbReference type="InterPro" id="IPR014732">
    <property type="entry name" value="OMPdecase"/>
</dbReference>
<keyword evidence="15" id="KW-1185">Reference proteome</keyword>
<feature type="binding site" evidence="9 11">
    <location>
        <position position="11"/>
    </location>
    <ligand>
        <name>substrate</name>
    </ligand>
</feature>
<feature type="binding site" evidence="9">
    <location>
        <begin position="59"/>
        <end position="68"/>
    </location>
    <ligand>
        <name>substrate</name>
    </ligand>
</feature>
<feature type="active site" description="For OMPdecase activity" evidence="10">
    <location>
        <position position="64"/>
    </location>
</feature>
<dbReference type="SUPFAM" id="SSF51366">
    <property type="entry name" value="Ribulose-phoshate binding barrel"/>
    <property type="match status" value="1"/>
</dbReference>
<evidence type="ECO:0000256" key="11">
    <source>
        <dbReference type="PIRSR" id="PIRSR614732-2"/>
    </source>
</evidence>
<dbReference type="OrthoDB" id="9806203at2"/>
<dbReference type="Pfam" id="PF00215">
    <property type="entry name" value="OMPdecase"/>
    <property type="match status" value="1"/>
</dbReference>
<evidence type="ECO:0000256" key="8">
    <source>
        <dbReference type="ARBA" id="ARBA00061012"/>
    </source>
</evidence>
<dbReference type="InterPro" id="IPR011060">
    <property type="entry name" value="RibuloseP-bd_barrel"/>
</dbReference>
<dbReference type="GO" id="GO:0005829">
    <property type="term" value="C:cytosol"/>
    <property type="evidence" value="ECO:0007669"/>
    <property type="project" value="TreeGrafter"/>
</dbReference>
<feature type="active site" description="For OMPdecase activity" evidence="10">
    <location>
        <position position="59"/>
    </location>
</feature>
<evidence type="ECO:0000256" key="9">
    <source>
        <dbReference type="HAMAP-Rule" id="MF_01200"/>
    </source>
</evidence>
<dbReference type="InterPro" id="IPR018089">
    <property type="entry name" value="OMPdecase_AS"/>
</dbReference>
<dbReference type="UniPathway" id="UPA00070">
    <property type="reaction ID" value="UER00120"/>
</dbReference>
<evidence type="ECO:0000256" key="12">
    <source>
        <dbReference type="RuleBase" id="RU000512"/>
    </source>
</evidence>
<reference evidence="14 15" key="1">
    <citation type="submission" date="2018-03" db="EMBL/GenBank/DDBJ databases">
        <title>Bacillus urumqiensis sp. nov., a moderately haloalkaliphilic bacterium isolated from a salt lake.</title>
        <authorList>
            <person name="Zhao B."/>
            <person name="Liao Z."/>
        </authorList>
    </citation>
    <scope>NUCLEOTIDE SEQUENCE [LARGE SCALE GENOMIC DNA]</scope>
    <source>
        <strain evidence="14 15">BZ-SZ-XJ18</strain>
    </source>
</reference>
<keyword evidence="4 9" id="KW-0210">Decarboxylase</keyword>
<feature type="active site" description="For OMPdecase activity" evidence="10">
    <location>
        <position position="61"/>
    </location>
</feature>
<dbReference type="AlphaFoldDB" id="A0A2P6MG91"/>
<dbReference type="CDD" id="cd04725">
    <property type="entry name" value="OMP_decarboxylase_like"/>
    <property type="match status" value="1"/>
</dbReference>
<dbReference type="GO" id="GO:0006207">
    <property type="term" value="P:'de novo' pyrimidine nucleobase biosynthetic process"/>
    <property type="evidence" value="ECO:0007669"/>
    <property type="project" value="InterPro"/>
</dbReference>
<dbReference type="SMART" id="SM00934">
    <property type="entry name" value="OMPdecase"/>
    <property type="match status" value="1"/>
</dbReference>
<accession>A0A2P6MG91</accession>
<dbReference type="NCBIfam" id="TIGR01740">
    <property type="entry name" value="pyrF"/>
    <property type="match status" value="1"/>
</dbReference>
<evidence type="ECO:0000256" key="7">
    <source>
        <dbReference type="ARBA" id="ARBA00049157"/>
    </source>
</evidence>
<evidence type="ECO:0000313" key="15">
    <source>
        <dbReference type="Proteomes" id="UP000243650"/>
    </source>
</evidence>
<feature type="binding site" evidence="9 11">
    <location>
        <position position="193"/>
    </location>
    <ligand>
        <name>substrate</name>
    </ligand>
</feature>
<dbReference type="Gene3D" id="3.20.20.70">
    <property type="entry name" value="Aldolase class I"/>
    <property type="match status" value="1"/>
</dbReference>
<comment type="pathway">
    <text evidence="2 9 12">Pyrimidine metabolism; UMP biosynthesis via de novo pathway; UMP from orotate: step 2/2.</text>
</comment>
<dbReference type="PANTHER" id="PTHR32119">
    <property type="entry name" value="OROTIDINE 5'-PHOSPHATE DECARBOXYLASE"/>
    <property type="match status" value="1"/>
</dbReference>
<protein>
    <recommendedName>
        <fullName evidence="9">Orotidine 5'-phosphate decarboxylase</fullName>
        <ecNumber evidence="9">4.1.1.23</ecNumber>
    </recommendedName>
    <alternativeName>
        <fullName evidence="9">OMP decarboxylase</fullName>
        <shortName evidence="9">OMPDCase</shortName>
        <shortName evidence="9">OMPdecase</shortName>
    </alternativeName>
</protein>
<evidence type="ECO:0000256" key="10">
    <source>
        <dbReference type="PIRSR" id="PIRSR614732-1"/>
    </source>
</evidence>
<gene>
    <name evidence="9" type="primary">pyrF</name>
    <name evidence="14" type="ORF">C6I21_10870</name>
</gene>
<dbReference type="EC" id="4.1.1.23" evidence="9"/>
<dbReference type="GO" id="GO:0004590">
    <property type="term" value="F:orotidine-5'-phosphate decarboxylase activity"/>
    <property type="evidence" value="ECO:0007669"/>
    <property type="project" value="UniProtKB-UniRule"/>
</dbReference>
<dbReference type="NCBIfam" id="NF001273">
    <property type="entry name" value="PRK00230.1"/>
    <property type="match status" value="1"/>
</dbReference>
<proteinExistence type="inferred from homology"/>
<feature type="binding site" evidence="9 11">
    <location>
        <position position="214"/>
    </location>
    <ligand>
        <name>substrate</name>
    </ligand>
</feature>
<organism evidence="14 15">
    <name type="scientific">Alkalicoccus urumqiensis</name>
    <name type="common">Bacillus urumqiensis</name>
    <dbReference type="NCBI Taxonomy" id="1548213"/>
    <lineage>
        <taxon>Bacteria</taxon>
        <taxon>Bacillati</taxon>
        <taxon>Bacillota</taxon>
        <taxon>Bacilli</taxon>
        <taxon>Bacillales</taxon>
        <taxon>Bacillaceae</taxon>
        <taxon>Alkalicoccus</taxon>
    </lineage>
</organism>
<feature type="binding site" evidence="9 11">
    <location>
        <position position="184"/>
    </location>
    <ligand>
        <name>substrate</name>
    </ligand>
</feature>
<evidence type="ECO:0000256" key="1">
    <source>
        <dbReference type="ARBA" id="ARBA00002356"/>
    </source>
</evidence>
<evidence type="ECO:0000256" key="4">
    <source>
        <dbReference type="ARBA" id="ARBA00022793"/>
    </source>
</evidence>
<comment type="subunit">
    <text evidence="3 9">Homodimer.</text>
</comment>
<keyword evidence="5 9" id="KW-0665">Pyrimidine biosynthesis</keyword>
<comment type="similarity">
    <text evidence="8 9">Belongs to the OMP decarboxylase family. Type 1 subfamily.</text>
</comment>
<feature type="binding site" evidence="9 11">
    <location>
        <position position="213"/>
    </location>
    <ligand>
        <name>substrate</name>
    </ligand>
</feature>
<dbReference type="InterPro" id="IPR047596">
    <property type="entry name" value="OMPdecase_bac"/>
</dbReference>
<dbReference type="InterPro" id="IPR013785">
    <property type="entry name" value="Aldolase_TIM"/>
</dbReference>
<evidence type="ECO:0000256" key="3">
    <source>
        <dbReference type="ARBA" id="ARBA00011738"/>
    </source>
</evidence>
<name>A0A2P6MG91_ALKUR</name>
<keyword evidence="6 9" id="KW-0456">Lyase</keyword>
<comment type="caution">
    <text evidence="14">The sequence shown here is derived from an EMBL/GenBank/DDBJ whole genome shotgun (WGS) entry which is preliminary data.</text>
</comment>